<dbReference type="Proteomes" id="UP000183832">
    <property type="component" value="Unassembled WGS sequence"/>
</dbReference>
<dbReference type="EMBL" id="CVRI01000043">
    <property type="protein sequence ID" value="CRK96380.1"/>
    <property type="molecule type" value="Genomic_DNA"/>
</dbReference>
<keyword evidence="3" id="KW-1185">Reference proteome</keyword>
<dbReference type="AlphaFoldDB" id="A0A1J1I9Y3"/>
<feature type="region of interest" description="Disordered" evidence="1">
    <location>
        <begin position="18"/>
        <end position="60"/>
    </location>
</feature>
<evidence type="ECO:0000313" key="2">
    <source>
        <dbReference type="EMBL" id="CRK96380.1"/>
    </source>
</evidence>
<protein>
    <submittedName>
        <fullName evidence="2">CLUMA_CG009797, isoform A</fullName>
    </submittedName>
</protein>
<organism evidence="2 3">
    <name type="scientific">Clunio marinus</name>
    <dbReference type="NCBI Taxonomy" id="568069"/>
    <lineage>
        <taxon>Eukaryota</taxon>
        <taxon>Metazoa</taxon>
        <taxon>Ecdysozoa</taxon>
        <taxon>Arthropoda</taxon>
        <taxon>Hexapoda</taxon>
        <taxon>Insecta</taxon>
        <taxon>Pterygota</taxon>
        <taxon>Neoptera</taxon>
        <taxon>Endopterygota</taxon>
        <taxon>Diptera</taxon>
        <taxon>Nematocera</taxon>
        <taxon>Chironomoidea</taxon>
        <taxon>Chironomidae</taxon>
        <taxon>Clunio</taxon>
    </lineage>
</organism>
<feature type="compositionally biased region" description="Polar residues" evidence="1">
    <location>
        <begin position="21"/>
        <end position="35"/>
    </location>
</feature>
<name>A0A1J1I9Y3_9DIPT</name>
<gene>
    <name evidence="2" type="ORF">CLUMA_CG009797</name>
</gene>
<evidence type="ECO:0000313" key="3">
    <source>
        <dbReference type="Proteomes" id="UP000183832"/>
    </source>
</evidence>
<feature type="compositionally biased region" description="Basic and acidic residues" evidence="1">
    <location>
        <begin position="39"/>
        <end position="60"/>
    </location>
</feature>
<proteinExistence type="predicted"/>
<sequence>MISFHAMQTLELHNWRRQSKGSENYKQYESLQRQSPKMFDLESKPTNDLKFKNKPRDSLA</sequence>
<accession>A0A1J1I9Y3</accession>
<reference evidence="2 3" key="1">
    <citation type="submission" date="2015-04" db="EMBL/GenBank/DDBJ databases">
        <authorList>
            <person name="Syromyatnikov M.Y."/>
            <person name="Popov V.N."/>
        </authorList>
    </citation>
    <scope>NUCLEOTIDE SEQUENCE [LARGE SCALE GENOMIC DNA]</scope>
</reference>
<evidence type="ECO:0000256" key="1">
    <source>
        <dbReference type="SAM" id="MobiDB-lite"/>
    </source>
</evidence>